<dbReference type="OrthoDB" id="1482182at2759"/>
<evidence type="ECO:0000313" key="2">
    <source>
        <dbReference type="EMBL" id="PSS26905.1"/>
    </source>
</evidence>
<dbReference type="InParanoid" id="A0A2R6REB2"/>
<feature type="region of interest" description="Disordered" evidence="1">
    <location>
        <begin position="1"/>
        <end position="22"/>
    </location>
</feature>
<reference evidence="2 3" key="1">
    <citation type="submission" date="2017-07" db="EMBL/GenBank/DDBJ databases">
        <title>An improved, manually edited Actinidia chinensis var. chinensis (kiwifruit) genome highlights the challenges associated with draft genomes and gene prediction in plants.</title>
        <authorList>
            <person name="Pilkington S."/>
            <person name="Crowhurst R."/>
            <person name="Hilario E."/>
            <person name="Nardozza S."/>
            <person name="Fraser L."/>
            <person name="Peng Y."/>
            <person name="Gunaseelan K."/>
            <person name="Simpson R."/>
            <person name="Tahir J."/>
            <person name="Deroles S."/>
            <person name="Templeton K."/>
            <person name="Luo Z."/>
            <person name="Davy M."/>
            <person name="Cheng C."/>
            <person name="Mcneilage M."/>
            <person name="Scaglione D."/>
            <person name="Liu Y."/>
            <person name="Zhang Q."/>
            <person name="Datson P."/>
            <person name="De Silva N."/>
            <person name="Gardiner S."/>
            <person name="Bassett H."/>
            <person name="Chagne D."/>
            <person name="Mccallum J."/>
            <person name="Dzierzon H."/>
            <person name="Deng C."/>
            <person name="Wang Y.-Y."/>
            <person name="Barron N."/>
            <person name="Manako K."/>
            <person name="Bowen J."/>
            <person name="Foster T."/>
            <person name="Erridge Z."/>
            <person name="Tiffin H."/>
            <person name="Waite C."/>
            <person name="Davies K."/>
            <person name="Grierson E."/>
            <person name="Laing W."/>
            <person name="Kirk R."/>
            <person name="Chen X."/>
            <person name="Wood M."/>
            <person name="Montefiori M."/>
            <person name="Brummell D."/>
            <person name="Schwinn K."/>
            <person name="Catanach A."/>
            <person name="Fullerton C."/>
            <person name="Li D."/>
            <person name="Meiyalaghan S."/>
            <person name="Nieuwenhuizen N."/>
            <person name="Read N."/>
            <person name="Prakash R."/>
            <person name="Hunter D."/>
            <person name="Zhang H."/>
            <person name="Mckenzie M."/>
            <person name="Knabel M."/>
            <person name="Harris A."/>
            <person name="Allan A."/>
            <person name="Chen A."/>
            <person name="Janssen B."/>
            <person name="Plunkett B."/>
            <person name="Dwamena C."/>
            <person name="Voogd C."/>
            <person name="Leif D."/>
            <person name="Lafferty D."/>
            <person name="Souleyre E."/>
            <person name="Varkonyi-Gasic E."/>
            <person name="Gambi F."/>
            <person name="Hanley J."/>
            <person name="Yao J.-L."/>
            <person name="Cheung J."/>
            <person name="David K."/>
            <person name="Warren B."/>
            <person name="Marsh K."/>
            <person name="Snowden K."/>
            <person name="Lin-Wang K."/>
            <person name="Brian L."/>
            <person name="Martinez-Sanchez M."/>
            <person name="Wang M."/>
            <person name="Ileperuma N."/>
            <person name="Macnee N."/>
            <person name="Campin R."/>
            <person name="Mcatee P."/>
            <person name="Drummond R."/>
            <person name="Espley R."/>
            <person name="Ireland H."/>
            <person name="Wu R."/>
            <person name="Atkinson R."/>
            <person name="Karunairetnam S."/>
            <person name="Bulley S."/>
            <person name="Chunkath S."/>
            <person name="Hanley Z."/>
            <person name="Storey R."/>
            <person name="Thrimawithana A."/>
            <person name="Thomson S."/>
            <person name="David C."/>
            <person name="Testolin R."/>
        </authorList>
    </citation>
    <scope>NUCLEOTIDE SEQUENCE [LARGE SCALE GENOMIC DNA]</scope>
    <source>
        <strain evidence="3">cv. Red5</strain>
        <tissue evidence="2">Young leaf</tissue>
    </source>
</reference>
<name>A0A2R6REB2_ACTCC</name>
<accession>A0A2R6REB2</accession>
<dbReference type="EMBL" id="NKQK01000007">
    <property type="protein sequence ID" value="PSS26905.1"/>
    <property type="molecule type" value="Genomic_DNA"/>
</dbReference>
<proteinExistence type="predicted"/>
<protein>
    <submittedName>
        <fullName evidence="2">Oligoxyloglucan-reducing end-specific xyloglucanaseprecursor</fullName>
    </submittedName>
</protein>
<dbReference type="OMA" id="PCATEYP"/>
<dbReference type="AlphaFoldDB" id="A0A2R6REB2"/>
<dbReference type="Gramene" id="PSS26905">
    <property type="protein sequence ID" value="PSS26905"/>
    <property type="gene ID" value="CEY00_Acc08202"/>
</dbReference>
<dbReference type="Proteomes" id="UP000241394">
    <property type="component" value="Chromosome LG7"/>
</dbReference>
<evidence type="ECO:0000313" key="3">
    <source>
        <dbReference type="Proteomes" id="UP000241394"/>
    </source>
</evidence>
<organism evidence="2 3">
    <name type="scientific">Actinidia chinensis var. chinensis</name>
    <name type="common">Chinese soft-hair kiwi</name>
    <dbReference type="NCBI Taxonomy" id="1590841"/>
    <lineage>
        <taxon>Eukaryota</taxon>
        <taxon>Viridiplantae</taxon>
        <taxon>Streptophyta</taxon>
        <taxon>Embryophyta</taxon>
        <taxon>Tracheophyta</taxon>
        <taxon>Spermatophyta</taxon>
        <taxon>Magnoliopsida</taxon>
        <taxon>eudicotyledons</taxon>
        <taxon>Gunneridae</taxon>
        <taxon>Pentapetalae</taxon>
        <taxon>asterids</taxon>
        <taxon>Ericales</taxon>
        <taxon>Actinidiaceae</taxon>
        <taxon>Actinidia</taxon>
    </lineage>
</organism>
<feature type="compositionally biased region" description="Basic residues" evidence="1">
    <location>
        <begin position="1"/>
        <end position="14"/>
    </location>
</feature>
<gene>
    <name evidence="2" type="ORF">CEY00_Acc08202</name>
</gene>
<comment type="caution">
    <text evidence="2">The sequence shown here is derived from an EMBL/GenBank/DDBJ whole genome shotgun (WGS) entry which is preliminary data.</text>
</comment>
<sequence length="116" mass="13591">MKHRNSEHHAKHRHGIDTAENNPVRLETYEMMPHKLIDAPPYADIYLTSHGFEAIRPGAHKKVKEVLVNYDPCATEYPKYCNEKVYEEDIDAEAEKFIKHKHKKFQLSKWMSMNGG</sequence>
<reference evidence="3" key="2">
    <citation type="journal article" date="2018" name="BMC Genomics">
        <title>A manually annotated Actinidia chinensis var. chinensis (kiwifruit) genome highlights the challenges associated with draft genomes and gene prediction in plants.</title>
        <authorList>
            <person name="Pilkington S.M."/>
            <person name="Crowhurst R."/>
            <person name="Hilario E."/>
            <person name="Nardozza S."/>
            <person name="Fraser L."/>
            <person name="Peng Y."/>
            <person name="Gunaseelan K."/>
            <person name="Simpson R."/>
            <person name="Tahir J."/>
            <person name="Deroles S.C."/>
            <person name="Templeton K."/>
            <person name="Luo Z."/>
            <person name="Davy M."/>
            <person name="Cheng C."/>
            <person name="McNeilage M."/>
            <person name="Scaglione D."/>
            <person name="Liu Y."/>
            <person name="Zhang Q."/>
            <person name="Datson P."/>
            <person name="De Silva N."/>
            <person name="Gardiner S.E."/>
            <person name="Bassett H."/>
            <person name="Chagne D."/>
            <person name="McCallum J."/>
            <person name="Dzierzon H."/>
            <person name="Deng C."/>
            <person name="Wang Y.Y."/>
            <person name="Barron L."/>
            <person name="Manako K."/>
            <person name="Bowen J."/>
            <person name="Foster T.M."/>
            <person name="Erridge Z.A."/>
            <person name="Tiffin H."/>
            <person name="Waite C.N."/>
            <person name="Davies K.M."/>
            <person name="Grierson E.P."/>
            <person name="Laing W.A."/>
            <person name="Kirk R."/>
            <person name="Chen X."/>
            <person name="Wood M."/>
            <person name="Montefiori M."/>
            <person name="Brummell D.A."/>
            <person name="Schwinn K.E."/>
            <person name="Catanach A."/>
            <person name="Fullerton C."/>
            <person name="Li D."/>
            <person name="Meiyalaghan S."/>
            <person name="Nieuwenhuizen N."/>
            <person name="Read N."/>
            <person name="Prakash R."/>
            <person name="Hunter D."/>
            <person name="Zhang H."/>
            <person name="McKenzie M."/>
            <person name="Knabel M."/>
            <person name="Harris A."/>
            <person name="Allan A.C."/>
            <person name="Gleave A."/>
            <person name="Chen A."/>
            <person name="Janssen B.J."/>
            <person name="Plunkett B."/>
            <person name="Ampomah-Dwamena C."/>
            <person name="Voogd C."/>
            <person name="Leif D."/>
            <person name="Lafferty D."/>
            <person name="Souleyre E.J.F."/>
            <person name="Varkonyi-Gasic E."/>
            <person name="Gambi F."/>
            <person name="Hanley J."/>
            <person name="Yao J.L."/>
            <person name="Cheung J."/>
            <person name="David K.M."/>
            <person name="Warren B."/>
            <person name="Marsh K."/>
            <person name="Snowden K.C."/>
            <person name="Lin-Wang K."/>
            <person name="Brian L."/>
            <person name="Martinez-Sanchez M."/>
            <person name="Wang M."/>
            <person name="Ileperuma N."/>
            <person name="Macnee N."/>
            <person name="Campin R."/>
            <person name="McAtee P."/>
            <person name="Drummond R.S.M."/>
            <person name="Espley R.V."/>
            <person name="Ireland H.S."/>
            <person name="Wu R."/>
            <person name="Atkinson R.G."/>
            <person name="Karunairetnam S."/>
            <person name="Bulley S."/>
            <person name="Chunkath S."/>
            <person name="Hanley Z."/>
            <person name="Storey R."/>
            <person name="Thrimawithana A.H."/>
            <person name="Thomson S."/>
            <person name="David C."/>
            <person name="Testolin R."/>
            <person name="Huang H."/>
            <person name="Hellens R.P."/>
            <person name="Schaffer R.J."/>
        </authorList>
    </citation>
    <scope>NUCLEOTIDE SEQUENCE [LARGE SCALE GENOMIC DNA]</scope>
    <source>
        <strain evidence="3">cv. Red5</strain>
    </source>
</reference>
<keyword evidence="3" id="KW-1185">Reference proteome</keyword>
<evidence type="ECO:0000256" key="1">
    <source>
        <dbReference type="SAM" id="MobiDB-lite"/>
    </source>
</evidence>